<protein>
    <submittedName>
        <fullName evidence="2">Uncharacterized protein</fullName>
    </submittedName>
</protein>
<name>C4XPR5_SOLM1</name>
<dbReference type="KEGG" id="dma:DMR_41240"/>
<reference evidence="2 3" key="1">
    <citation type="journal article" date="2009" name="Genome Res.">
        <title>Whole genome sequence of Desulfovibrio magneticus strain RS-1 revealed common gene clusters in magnetotactic bacteria.</title>
        <authorList>
            <person name="Nakazawa H."/>
            <person name="Arakaki A."/>
            <person name="Narita-Yamada S."/>
            <person name="Yashiro I."/>
            <person name="Jinno K."/>
            <person name="Aoki N."/>
            <person name="Tsuruyama A."/>
            <person name="Okamura Y."/>
            <person name="Tanikawa S."/>
            <person name="Fujita N."/>
            <person name="Takeyama H."/>
            <person name="Matsunaga T."/>
        </authorList>
    </citation>
    <scope>NUCLEOTIDE SEQUENCE [LARGE SCALE GENOMIC DNA]</scope>
    <source>
        <strain evidence="3">ATCC 700980 / DSM 13731 / RS-1</strain>
    </source>
</reference>
<dbReference type="RefSeq" id="WP_015862743.1">
    <property type="nucleotide sequence ID" value="NC_012796.1"/>
</dbReference>
<organism evidence="2 3">
    <name type="scientific">Solidesulfovibrio magneticus (strain ATCC 700980 / DSM 13731 / RS-1)</name>
    <name type="common">Desulfovibrio magneticus</name>
    <dbReference type="NCBI Taxonomy" id="573370"/>
    <lineage>
        <taxon>Bacteria</taxon>
        <taxon>Pseudomonadati</taxon>
        <taxon>Thermodesulfobacteriota</taxon>
        <taxon>Desulfovibrionia</taxon>
        <taxon>Desulfovibrionales</taxon>
        <taxon>Desulfovibrionaceae</taxon>
        <taxon>Solidesulfovibrio</taxon>
    </lineage>
</organism>
<dbReference type="AlphaFoldDB" id="C4XPR5"/>
<gene>
    <name evidence="2" type="ordered locus">DMR_41240</name>
</gene>
<evidence type="ECO:0000313" key="2">
    <source>
        <dbReference type="EMBL" id="BAH77615.1"/>
    </source>
</evidence>
<sequence length="40" mass="3894">MMDATQAVAARPAAGAATAPMGQNARETLMDATQAAFAGG</sequence>
<evidence type="ECO:0000313" key="3">
    <source>
        <dbReference type="Proteomes" id="UP000009071"/>
    </source>
</evidence>
<accession>C4XPR5</accession>
<proteinExistence type="predicted"/>
<dbReference type="STRING" id="573370.DMR_41240"/>
<feature type="region of interest" description="Disordered" evidence="1">
    <location>
        <begin position="1"/>
        <end position="22"/>
    </location>
</feature>
<dbReference type="EMBL" id="AP010904">
    <property type="protein sequence ID" value="BAH77615.1"/>
    <property type="molecule type" value="Genomic_DNA"/>
</dbReference>
<dbReference type="HOGENOM" id="CLU_3288529_0_0_7"/>
<dbReference type="Proteomes" id="UP000009071">
    <property type="component" value="Chromosome"/>
</dbReference>
<keyword evidence="3" id="KW-1185">Reference proteome</keyword>
<evidence type="ECO:0000256" key="1">
    <source>
        <dbReference type="SAM" id="MobiDB-lite"/>
    </source>
</evidence>